<organism evidence="2 3">
    <name type="scientific">Xylaria bambusicola</name>
    <dbReference type="NCBI Taxonomy" id="326684"/>
    <lineage>
        <taxon>Eukaryota</taxon>
        <taxon>Fungi</taxon>
        <taxon>Dikarya</taxon>
        <taxon>Ascomycota</taxon>
        <taxon>Pezizomycotina</taxon>
        <taxon>Sordariomycetes</taxon>
        <taxon>Xylariomycetidae</taxon>
        <taxon>Xylariales</taxon>
        <taxon>Xylariaceae</taxon>
        <taxon>Xylaria</taxon>
    </lineage>
</organism>
<keyword evidence="3" id="KW-1185">Reference proteome</keyword>
<dbReference type="PANTHER" id="PTHR40625:SF1">
    <property type="entry name" value="AMP-ACTIVATED PROTEIN KINASE GLYCOGEN-BINDING DOMAIN-CONTAINING PROTEIN"/>
    <property type="match status" value="1"/>
</dbReference>
<evidence type="ECO:0000256" key="1">
    <source>
        <dbReference type="SAM" id="MobiDB-lite"/>
    </source>
</evidence>
<proteinExistence type="predicted"/>
<feature type="compositionally biased region" description="Polar residues" evidence="1">
    <location>
        <begin position="308"/>
        <end position="317"/>
    </location>
</feature>
<evidence type="ECO:0000313" key="3">
    <source>
        <dbReference type="Proteomes" id="UP001305414"/>
    </source>
</evidence>
<accession>A0AAN7UNH1</accession>
<feature type="compositionally biased region" description="Low complexity" evidence="1">
    <location>
        <begin position="353"/>
        <end position="364"/>
    </location>
</feature>
<feature type="region of interest" description="Disordered" evidence="1">
    <location>
        <begin position="353"/>
        <end position="380"/>
    </location>
</feature>
<dbReference type="PANTHER" id="PTHR40625">
    <property type="entry name" value="GTP-BINDING PROTEIN ESDC-RELATED"/>
    <property type="match status" value="1"/>
</dbReference>
<dbReference type="AlphaFoldDB" id="A0AAN7UNH1"/>
<gene>
    <name evidence="2" type="ORF">RRF57_005401</name>
</gene>
<dbReference type="Proteomes" id="UP001305414">
    <property type="component" value="Unassembled WGS sequence"/>
</dbReference>
<feature type="region of interest" description="Disordered" evidence="1">
    <location>
        <begin position="285"/>
        <end position="317"/>
    </location>
</feature>
<sequence length="487" mass="53553">MLLPRQTHPSVLSVQLLGSWDNFSIRHKMERDSRRDRGEWRGCHNFDKIICDGDVATSLERSGGLKMGQRYYYYYELDGSTETHNPSLPTTTGCPFLPGQTVNTLDVPLERRTRLKSASMNSLRNTEFKTMDPIDRFTTPRPAPIPNSRREFRIASASSILPKRATRSVSPAPSWTGTARRILGFKLRDREAERGRKSNLGEMDDVFVEVNDPFVAESRSVTPSGSIRSRDMSPESLRKFLSDELPAAPANAEPTPGFSIPDDIEEEVEENDDDDNFASTVLSESNSFTNLSPPPFQRGGLSAPPASHTRNATQTLTPPVFNVESSLSAAQRSKFAPTKLEIPRSHSTLSVASSSMASAASPQSNISQGPSQFSFFDDSDEEEDLASCVGGQTLLGNAEQYDKQKNGSRLQAPITSYSLPRAGTGNKDLHANNVLQSLESPALVAPNDSGMPVDTNNLFRLPDVDVGLDDLVDDVNWMKDVLPQKSL</sequence>
<evidence type="ECO:0000313" key="2">
    <source>
        <dbReference type="EMBL" id="KAK5629686.1"/>
    </source>
</evidence>
<comment type="caution">
    <text evidence="2">The sequence shown here is derived from an EMBL/GenBank/DDBJ whole genome shotgun (WGS) entry which is preliminary data.</text>
</comment>
<reference evidence="2 3" key="1">
    <citation type="submission" date="2023-10" db="EMBL/GenBank/DDBJ databases">
        <title>Draft genome sequence of Xylaria bambusicola isolate GMP-LS, the root and basal stem rot pathogen of sugarcane in Indonesia.</title>
        <authorList>
            <person name="Selvaraj P."/>
            <person name="Muralishankar V."/>
            <person name="Muruganantham S."/>
            <person name="Sp S."/>
            <person name="Haryani S."/>
            <person name="Lau K.J.X."/>
            <person name="Naqvi N.I."/>
        </authorList>
    </citation>
    <scope>NUCLEOTIDE SEQUENCE [LARGE SCALE GENOMIC DNA]</scope>
    <source>
        <strain evidence="2">GMP-LS</strain>
    </source>
</reference>
<name>A0AAN7UNH1_9PEZI</name>
<protein>
    <submittedName>
        <fullName evidence="2">Uncharacterized protein</fullName>
    </submittedName>
</protein>
<dbReference type="EMBL" id="JAWHQM010000012">
    <property type="protein sequence ID" value="KAK5629686.1"/>
    <property type="molecule type" value="Genomic_DNA"/>
</dbReference>